<proteinExistence type="predicted"/>
<dbReference type="AlphaFoldDB" id="A0A0A8WXT3"/>
<name>A0A0A8WXT3_MESS1</name>
<protein>
    <submittedName>
        <fullName evidence="1">Uncharacterized protein</fullName>
    </submittedName>
</protein>
<organism evidence="1 2">
    <name type="scientific">Mesobacillus selenatarsenatis (strain DSM 18680 / JCM 14380 / FERM P-15431 / SF-1)</name>
    <dbReference type="NCBI Taxonomy" id="1321606"/>
    <lineage>
        <taxon>Bacteria</taxon>
        <taxon>Bacillati</taxon>
        <taxon>Bacillota</taxon>
        <taxon>Bacilli</taxon>
        <taxon>Bacillales</taxon>
        <taxon>Bacillaceae</taxon>
        <taxon>Mesobacillus</taxon>
    </lineage>
</organism>
<evidence type="ECO:0000313" key="2">
    <source>
        <dbReference type="Proteomes" id="UP000031014"/>
    </source>
</evidence>
<sequence length="192" mass="21908">MKNTRIVAISLLAVLGIIFGIYTSEFEFGKYDDFQEAIQKGIPYEVNNIIHKEEQGGVTVVMYTTDPDEKDFPSADWEALAVACFTGSDENGWESIGGHGWSHYENDNMTLYIEPFYDFDRQGNALHDLYVVFGEVHNPEIVKVETKGHYEESFEETKIIEKEGKRYYFRTGREPIVRGLSKSGEVIDRQGG</sequence>
<accession>A0A0A8WXT3</accession>
<evidence type="ECO:0000313" key="1">
    <source>
        <dbReference type="EMBL" id="GAM12418.1"/>
    </source>
</evidence>
<dbReference type="RefSeq" id="WP_052442063.1">
    <property type="nucleotide sequence ID" value="NZ_BASE01000012.1"/>
</dbReference>
<dbReference type="EMBL" id="BASE01000012">
    <property type="protein sequence ID" value="GAM12418.1"/>
    <property type="molecule type" value="Genomic_DNA"/>
</dbReference>
<gene>
    <name evidence="1" type="ORF">SAMD00020551_0551</name>
</gene>
<dbReference type="Proteomes" id="UP000031014">
    <property type="component" value="Unassembled WGS sequence"/>
</dbReference>
<dbReference type="OrthoDB" id="2870044at2"/>
<dbReference type="STRING" id="1321606.SAMD00020551_0551"/>
<comment type="caution">
    <text evidence="1">The sequence shown here is derived from an EMBL/GenBank/DDBJ whole genome shotgun (WGS) entry which is preliminary data.</text>
</comment>
<reference evidence="1 2" key="1">
    <citation type="submission" date="2013-06" db="EMBL/GenBank/DDBJ databases">
        <title>Whole genome shotgun sequence of Bacillus selenatarsenatis SF-1.</title>
        <authorList>
            <person name="Kuroda M."/>
            <person name="Sei K."/>
            <person name="Yamashita M."/>
            <person name="Ike M."/>
        </authorList>
    </citation>
    <scope>NUCLEOTIDE SEQUENCE [LARGE SCALE GENOMIC DNA]</scope>
    <source>
        <strain evidence="1 2">SF-1</strain>
    </source>
</reference>
<keyword evidence="2" id="KW-1185">Reference proteome</keyword>